<dbReference type="Gene3D" id="3.30.70.270">
    <property type="match status" value="1"/>
</dbReference>
<evidence type="ECO:0000313" key="3">
    <source>
        <dbReference type="WBParaSite" id="HCON_00120330-00001"/>
    </source>
</evidence>
<dbReference type="InterPro" id="IPR043502">
    <property type="entry name" value="DNA/RNA_pol_sf"/>
</dbReference>
<keyword evidence="2" id="KW-1185">Reference proteome</keyword>
<name>A0A7I5EB76_HAECO</name>
<protein>
    <submittedName>
        <fullName evidence="3">Reverse transcriptase domain-containing protein</fullName>
    </submittedName>
</protein>
<dbReference type="InterPro" id="IPR000477">
    <property type="entry name" value="RT_dom"/>
</dbReference>
<dbReference type="Proteomes" id="UP000025227">
    <property type="component" value="Unplaced"/>
</dbReference>
<dbReference type="SUPFAM" id="SSF56672">
    <property type="entry name" value="DNA/RNA polymerases"/>
    <property type="match status" value="1"/>
</dbReference>
<dbReference type="PANTHER" id="PTHR19446">
    <property type="entry name" value="REVERSE TRANSCRIPTASES"/>
    <property type="match status" value="1"/>
</dbReference>
<dbReference type="InterPro" id="IPR043128">
    <property type="entry name" value="Rev_trsase/Diguanyl_cyclase"/>
</dbReference>
<dbReference type="WBParaSite" id="HCON_00120330-00001">
    <property type="protein sequence ID" value="HCON_00120330-00001"/>
    <property type="gene ID" value="HCON_00120330"/>
</dbReference>
<proteinExistence type="predicted"/>
<dbReference type="CDD" id="cd01650">
    <property type="entry name" value="RT_nLTR_like"/>
    <property type="match status" value="1"/>
</dbReference>
<sequence>MNTFFEKKAKRLWTWRSPDTKTLRQIDYVLTDTPRLFADVSVIGESVIATGSDHRLLRSVILCDVRKENRVLHSQRTLIRRTFNADTYATMIASSDLQMKSGNSIDADYEDLVEKIMQAVKASSTATEPARRRRITPEAVQMMKKRARMKAEGRVQTADYRELCEAIRKKIKCDYEGFRQKKLREAAERRVSLKAVERDICLRHHIPSALKDDTGLRTTNRLRMNEICTKFFNDLYSSKAVVARAVQNTAGEPIPDVMWEEVEHAVKQIKAGKSPGCDNIRPEHLKAGGLPLFKALAQRFSRYCREKRIPAAWKKSRTILLMKKGDPESLDNYRPITLLSQVYKAFTRIILNRIVGDLDMAMSREQAGFRSGKAFDSVETNAMLNAMSRYGVNSCYVDLLEELNKGCTTEIKLFNDPCQIKICKGVRQGDTISPKLFALTLEALFTDLDWTGGIEIDGENLTYLLFADDCVVFAHDASELQAKLVQLQTKSSEIGLEMNLSKTKWMHNQFSPTAAVKIDGETIEEVKSFKYLGHQLSFTERQQWRVQQAQEGSLV</sequence>
<dbReference type="OrthoDB" id="410104at2759"/>
<dbReference type="PROSITE" id="PS50878">
    <property type="entry name" value="RT_POL"/>
    <property type="match status" value="1"/>
</dbReference>
<evidence type="ECO:0000259" key="1">
    <source>
        <dbReference type="PROSITE" id="PS50878"/>
    </source>
</evidence>
<organism evidence="2 3">
    <name type="scientific">Haemonchus contortus</name>
    <name type="common">Barber pole worm</name>
    <dbReference type="NCBI Taxonomy" id="6289"/>
    <lineage>
        <taxon>Eukaryota</taxon>
        <taxon>Metazoa</taxon>
        <taxon>Ecdysozoa</taxon>
        <taxon>Nematoda</taxon>
        <taxon>Chromadorea</taxon>
        <taxon>Rhabditida</taxon>
        <taxon>Rhabditina</taxon>
        <taxon>Rhabditomorpha</taxon>
        <taxon>Strongyloidea</taxon>
        <taxon>Trichostrongylidae</taxon>
        <taxon>Haemonchus</taxon>
    </lineage>
</organism>
<dbReference type="AlphaFoldDB" id="A0A7I5EB76"/>
<evidence type="ECO:0000313" key="2">
    <source>
        <dbReference type="Proteomes" id="UP000025227"/>
    </source>
</evidence>
<accession>A0A7I5EB76</accession>
<feature type="domain" description="Reverse transcriptase" evidence="1">
    <location>
        <begin position="302"/>
        <end position="536"/>
    </location>
</feature>
<dbReference type="Pfam" id="PF00078">
    <property type="entry name" value="RVT_1"/>
    <property type="match status" value="1"/>
</dbReference>
<reference evidence="3" key="1">
    <citation type="submission" date="2020-12" db="UniProtKB">
        <authorList>
            <consortium name="WormBaseParasite"/>
        </authorList>
    </citation>
    <scope>IDENTIFICATION</scope>
    <source>
        <strain evidence="3">MHco3</strain>
    </source>
</reference>